<name>A0ACB8R4P5_9AGAM</name>
<evidence type="ECO:0000313" key="1">
    <source>
        <dbReference type="EMBL" id="KAI0039079.1"/>
    </source>
</evidence>
<reference evidence="1" key="1">
    <citation type="submission" date="2021-02" db="EMBL/GenBank/DDBJ databases">
        <authorList>
            <consortium name="DOE Joint Genome Institute"/>
            <person name="Ahrendt S."/>
            <person name="Looney B.P."/>
            <person name="Miyauchi S."/>
            <person name="Morin E."/>
            <person name="Drula E."/>
            <person name="Courty P.E."/>
            <person name="Chicoki N."/>
            <person name="Fauchery L."/>
            <person name="Kohler A."/>
            <person name="Kuo A."/>
            <person name="Labutti K."/>
            <person name="Pangilinan J."/>
            <person name="Lipzen A."/>
            <person name="Riley R."/>
            <person name="Andreopoulos W."/>
            <person name="He G."/>
            <person name="Johnson J."/>
            <person name="Barry K.W."/>
            <person name="Grigoriev I.V."/>
            <person name="Nagy L."/>
            <person name="Hibbett D."/>
            <person name="Henrissat B."/>
            <person name="Matheny P.B."/>
            <person name="Labbe J."/>
            <person name="Martin F."/>
        </authorList>
    </citation>
    <scope>NUCLEOTIDE SEQUENCE</scope>
    <source>
        <strain evidence="1">FP105234-sp</strain>
    </source>
</reference>
<dbReference type="Proteomes" id="UP000814033">
    <property type="component" value="Unassembled WGS sequence"/>
</dbReference>
<proteinExistence type="predicted"/>
<protein>
    <submittedName>
        <fullName evidence="1">Uncharacterized protein</fullName>
    </submittedName>
</protein>
<organism evidence="1 2">
    <name type="scientific">Auriscalpium vulgare</name>
    <dbReference type="NCBI Taxonomy" id="40419"/>
    <lineage>
        <taxon>Eukaryota</taxon>
        <taxon>Fungi</taxon>
        <taxon>Dikarya</taxon>
        <taxon>Basidiomycota</taxon>
        <taxon>Agaricomycotina</taxon>
        <taxon>Agaricomycetes</taxon>
        <taxon>Russulales</taxon>
        <taxon>Auriscalpiaceae</taxon>
        <taxon>Auriscalpium</taxon>
    </lineage>
</organism>
<gene>
    <name evidence="1" type="ORF">FA95DRAFT_1577833</name>
</gene>
<comment type="caution">
    <text evidence="1">The sequence shown here is derived from an EMBL/GenBank/DDBJ whole genome shotgun (WGS) entry which is preliminary data.</text>
</comment>
<reference evidence="1" key="2">
    <citation type="journal article" date="2022" name="New Phytol.">
        <title>Evolutionary transition to the ectomycorrhizal habit in the genomes of a hyperdiverse lineage of mushroom-forming fungi.</title>
        <authorList>
            <person name="Looney B."/>
            <person name="Miyauchi S."/>
            <person name="Morin E."/>
            <person name="Drula E."/>
            <person name="Courty P.E."/>
            <person name="Kohler A."/>
            <person name="Kuo A."/>
            <person name="LaButti K."/>
            <person name="Pangilinan J."/>
            <person name="Lipzen A."/>
            <person name="Riley R."/>
            <person name="Andreopoulos W."/>
            <person name="He G."/>
            <person name="Johnson J."/>
            <person name="Nolan M."/>
            <person name="Tritt A."/>
            <person name="Barry K.W."/>
            <person name="Grigoriev I.V."/>
            <person name="Nagy L.G."/>
            <person name="Hibbett D."/>
            <person name="Henrissat B."/>
            <person name="Matheny P.B."/>
            <person name="Labbe J."/>
            <person name="Martin F.M."/>
        </authorList>
    </citation>
    <scope>NUCLEOTIDE SEQUENCE</scope>
    <source>
        <strain evidence="1">FP105234-sp</strain>
    </source>
</reference>
<keyword evidence="2" id="KW-1185">Reference proteome</keyword>
<sequence length="797" mass="86525">MPRKSHAPLKKMKVNKKMWTTLDQLEFLWDRFGTYQEHQSQRTTRWHEGADEDKDKDTNNDSGSGKVPPICKRLKQWYNNHSRGAHARSAAGAKKVLDLSGKLMRRLAPYQTYESMFWESKLKAIIMPKWKTHLATVPGAHVKQALAFRNKRCRELLEEETDDVKQAVAVAYDKGIGADRPVTTDEEKLKEMQAVIEILPRTVTVALKEIYRLTGFVGTIMLGGPNPGQGGELESFSIHTATADGSSFKSSCPDFVENIEKPFISYLHSIYPQDAQQGDGAAALTTMEAAVTTTLPATPTVTAPADSESAAGASKSGTRLAGKSTVAAPAIVTNVLSPSTTATTPPPPATAVTQNTSTSRAQEETSPEPRGTPTEQARRLRIAENKRILAELDLLHAGSRLVGELDASAPAVKQPRGRKRSLRNAGNQDHANPLDIDVNEAEDEEVVNNPHAKEDDIESQDTLTGSGADMCMGLDDAALKEMLDNPDADDEEQVTPPSLPTPATPSATLLADAPSTSTDIVTQSAVGQSTGTPSTAPIATRSSGTPDPVEAVLPTAAQSPLATPSAPLPTPSEPLPLQANTSPDLVPPIEIDIPADQTVLATMGLLNTDPIWLQDAFKFLATVIDEPDWKHVLQSWLTMERLLEEDTTINNPALNNDKTIQPSVIPDWFKGGRKYYKIPRIGKAAKFTDKWYGWWRLRKGGKNGFVLILLTIVWWTTGAKTEDDTSEVLSALEDVDWAVSQMITGLPGSKKRGAEDAGAGSAAKRNYCCCNTENNLAEHCSALNVKHYIHYGSLGLR</sequence>
<dbReference type="EMBL" id="MU276360">
    <property type="protein sequence ID" value="KAI0039079.1"/>
    <property type="molecule type" value="Genomic_DNA"/>
</dbReference>
<evidence type="ECO:0000313" key="2">
    <source>
        <dbReference type="Proteomes" id="UP000814033"/>
    </source>
</evidence>
<accession>A0ACB8R4P5</accession>